<dbReference type="EMBL" id="NEFX01000018">
    <property type="protein sequence ID" value="OTW30501.1"/>
    <property type="molecule type" value="Genomic_DNA"/>
</dbReference>
<dbReference type="SUPFAM" id="SSF56349">
    <property type="entry name" value="DNA breaking-rejoining enzymes"/>
    <property type="match status" value="1"/>
</dbReference>
<proteinExistence type="inferred from homology"/>
<evidence type="ECO:0000313" key="7">
    <source>
        <dbReference type="EMBL" id="OTW30501.1"/>
    </source>
</evidence>
<dbReference type="PROSITE" id="PS51898">
    <property type="entry name" value="TYR_RECOMBINASE"/>
    <property type="match status" value="1"/>
</dbReference>
<dbReference type="PROSITE" id="PS51900">
    <property type="entry name" value="CB"/>
    <property type="match status" value="1"/>
</dbReference>
<dbReference type="Gene3D" id="1.10.150.130">
    <property type="match status" value="1"/>
</dbReference>
<sequence length="346" mass="39614">MSSNVVKISELTRSSSAYEIINDFVSEIGINSAATKKAYQQDLLQFCNSNLGSANVRIDAVVNSLNRKKLVEYRNTLAEKFKLQPNSINRKVTVLKEFAKYLYNLGYDINLNSLNSITKLKATKNSYEVLSYDEAIRIIEWFRDNEREEALAKYYYALLAFDTGIRAEALNTLTPQSFIWKDKEVLIKGIDKGNKWFTKSISVEFANEIFDNLNLHNHKDDNNPIFNFSSALRYKMMKRAKKALGWNNRNITFHSFKKGAVNYAFDSTKDIQIAREVGCHSSIVTTQIYLDDNKKLFQGAISKQQKLSSSDVNLADYSKDQLLEALKDLPEAMNIMLKEALIKQNI</sequence>
<feature type="domain" description="Tyr recombinase" evidence="5">
    <location>
        <begin position="125"/>
        <end position="302"/>
    </location>
</feature>
<dbReference type="Proteomes" id="UP000195208">
    <property type="component" value="Unassembled WGS sequence"/>
</dbReference>
<comment type="similarity">
    <text evidence="1">Belongs to the 'phage' integrase family.</text>
</comment>
<dbReference type="InterPro" id="IPR050090">
    <property type="entry name" value="Tyrosine_recombinase_XerCD"/>
</dbReference>
<dbReference type="PANTHER" id="PTHR30349:SF41">
    <property type="entry name" value="INTEGRASE_RECOMBINASE PROTEIN MJ0367-RELATED"/>
    <property type="match status" value="1"/>
</dbReference>
<name>A0ABX3Z3J2_9STAP</name>
<protein>
    <recommendedName>
        <fullName evidence="9">Integrase</fullName>
    </recommendedName>
</protein>
<dbReference type="InterPro" id="IPR010998">
    <property type="entry name" value="Integrase_recombinase_N"/>
</dbReference>
<dbReference type="InterPro" id="IPR013762">
    <property type="entry name" value="Integrase-like_cat_sf"/>
</dbReference>
<evidence type="ECO:0000259" key="6">
    <source>
        <dbReference type="PROSITE" id="PS51900"/>
    </source>
</evidence>
<evidence type="ECO:0008006" key="9">
    <source>
        <dbReference type="Google" id="ProtNLM"/>
    </source>
</evidence>
<evidence type="ECO:0000256" key="1">
    <source>
        <dbReference type="ARBA" id="ARBA00008857"/>
    </source>
</evidence>
<evidence type="ECO:0000256" key="3">
    <source>
        <dbReference type="ARBA" id="ARBA00023172"/>
    </source>
</evidence>
<evidence type="ECO:0000256" key="4">
    <source>
        <dbReference type="PROSITE-ProRule" id="PRU01248"/>
    </source>
</evidence>
<accession>A0ABX3Z3J2</accession>
<evidence type="ECO:0000256" key="2">
    <source>
        <dbReference type="ARBA" id="ARBA00023125"/>
    </source>
</evidence>
<dbReference type="Pfam" id="PF00589">
    <property type="entry name" value="Phage_integrase"/>
    <property type="match status" value="1"/>
</dbReference>
<feature type="domain" description="Core-binding (CB)" evidence="6">
    <location>
        <begin position="15"/>
        <end position="103"/>
    </location>
</feature>
<keyword evidence="2 4" id="KW-0238">DNA-binding</keyword>
<gene>
    <name evidence="7" type="ORF">B9M88_09540</name>
</gene>
<dbReference type="PANTHER" id="PTHR30349">
    <property type="entry name" value="PHAGE INTEGRASE-RELATED"/>
    <property type="match status" value="1"/>
</dbReference>
<dbReference type="InterPro" id="IPR011010">
    <property type="entry name" value="DNA_brk_join_enz"/>
</dbReference>
<dbReference type="InterPro" id="IPR044068">
    <property type="entry name" value="CB"/>
</dbReference>
<evidence type="ECO:0000313" key="8">
    <source>
        <dbReference type="Proteomes" id="UP000195208"/>
    </source>
</evidence>
<keyword evidence="8" id="KW-1185">Reference proteome</keyword>
<dbReference type="CDD" id="cd00397">
    <property type="entry name" value="DNA_BRE_C"/>
    <property type="match status" value="1"/>
</dbReference>
<dbReference type="RefSeq" id="WP_085622039.1">
    <property type="nucleotide sequence ID" value="NZ_JAPTFZ010000006.1"/>
</dbReference>
<keyword evidence="3" id="KW-0233">DNA recombination</keyword>
<evidence type="ECO:0000259" key="5">
    <source>
        <dbReference type="PROSITE" id="PS51898"/>
    </source>
</evidence>
<dbReference type="Gene3D" id="1.10.443.10">
    <property type="entry name" value="Intergrase catalytic core"/>
    <property type="match status" value="1"/>
</dbReference>
<organism evidence="7 8">
    <name type="scientific">Staphylococcus agnetis</name>
    <dbReference type="NCBI Taxonomy" id="985762"/>
    <lineage>
        <taxon>Bacteria</taxon>
        <taxon>Bacillati</taxon>
        <taxon>Bacillota</taxon>
        <taxon>Bacilli</taxon>
        <taxon>Bacillales</taxon>
        <taxon>Staphylococcaceae</taxon>
        <taxon>Staphylococcus</taxon>
    </lineage>
</organism>
<dbReference type="InterPro" id="IPR002104">
    <property type="entry name" value="Integrase_catalytic"/>
</dbReference>
<reference evidence="7 8" key="1">
    <citation type="submission" date="2017-04" db="EMBL/GenBank/DDBJ databases">
        <title>Staphylococcus agnetis, a potential pathogen in the broiler production.</title>
        <authorList>
            <person name="Poulsen L."/>
        </authorList>
    </citation>
    <scope>NUCLEOTIDE SEQUENCE [LARGE SCALE GENOMIC DNA]</scope>
    <source>
        <strain evidence="7 8">723_310714_2_2_spleen</strain>
    </source>
</reference>
<comment type="caution">
    <text evidence="7">The sequence shown here is derived from an EMBL/GenBank/DDBJ whole genome shotgun (WGS) entry which is preliminary data.</text>
</comment>